<dbReference type="EMBL" id="AP012029">
    <property type="protein sequence ID" value="BAJ63676.1"/>
    <property type="molecule type" value="Genomic_DNA"/>
</dbReference>
<dbReference type="InterPro" id="IPR021375">
    <property type="entry name" value="DUF2997"/>
</dbReference>
<dbReference type="Pfam" id="PF11211">
    <property type="entry name" value="DUF2997"/>
    <property type="match status" value="1"/>
</dbReference>
<keyword evidence="3" id="KW-1185">Reference proteome</keyword>
<evidence type="ECO:0000313" key="3">
    <source>
        <dbReference type="Proteomes" id="UP000008922"/>
    </source>
</evidence>
<gene>
    <name evidence="2" type="ordered locus">ANT_16500</name>
</gene>
<dbReference type="AlphaFoldDB" id="E8N5G2"/>
<accession>E8N5G2</accession>
<feature type="region of interest" description="Disordered" evidence="1">
    <location>
        <begin position="48"/>
        <end position="69"/>
    </location>
</feature>
<dbReference type="InParanoid" id="E8N5G2"/>
<dbReference type="Proteomes" id="UP000008922">
    <property type="component" value="Chromosome"/>
</dbReference>
<evidence type="ECO:0008006" key="4">
    <source>
        <dbReference type="Google" id="ProtNLM"/>
    </source>
</evidence>
<dbReference type="eggNOG" id="ENOG5033NHV">
    <property type="taxonomic scope" value="Bacteria"/>
</dbReference>
<dbReference type="KEGG" id="atm:ANT_16500"/>
<proteinExistence type="predicted"/>
<dbReference type="OrthoDB" id="4290456at2"/>
<sequence>MEIQEIEVVILPDGKVEVRVRGVKGQACLELTAEMEKALGGTILLREMTPEAQEPPTAIDQSDTLSLSQ</sequence>
<protein>
    <recommendedName>
        <fullName evidence="4">DUF2997 domain-containing protein</fullName>
    </recommendedName>
</protein>
<dbReference type="HOGENOM" id="CLU_180396_2_0_0"/>
<feature type="compositionally biased region" description="Polar residues" evidence="1">
    <location>
        <begin position="59"/>
        <end position="69"/>
    </location>
</feature>
<evidence type="ECO:0000256" key="1">
    <source>
        <dbReference type="SAM" id="MobiDB-lite"/>
    </source>
</evidence>
<dbReference type="RefSeq" id="WP_013560055.1">
    <property type="nucleotide sequence ID" value="NC_014960.1"/>
</dbReference>
<name>E8N5G2_ANATU</name>
<organism evidence="2 3">
    <name type="scientific">Anaerolinea thermophila (strain DSM 14523 / JCM 11388 / NBRC 100420 / UNI-1)</name>
    <dbReference type="NCBI Taxonomy" id="926569"/>
    <lineage>
        <taxon>Bacteria</taxon>
        <taxon>Bacillati</taxon>
        <taxon>Chloroflexota</taxon>
        <taxon>Anaerolineae</taxon>
        <taxon>Anaerolineales</taxon>
        <taxon>Anaerolineaceae</taxon>
        <taxon>Anaerolinea</taxon>
    </lineage>
</organism>
<reference evidence="2 3" key="1">
    <citation type="submission" date="2010-12" db="EMBL/GenBank/DDBJ databases">
        <title>Whole genome sequence of Anaerolinea thermophila UNI-1.</title>
        <authorList>
            <person name="Narita-Yamada S."/>
            <person name="Kishi E."/>
            <person name="Watanabe Y."/>
            <person name="Takasaki K."/>
            <person name="Ankai A."/>
            <person name="Oguchi A."/>
            <person name="Fukui S."/>
            <person name="Takahashi M."/>
            <person name="Yashiro I."/>
            <person name="Hosoyama A."/>
            <person name="Sekiguchi Y."/>
            <person name="Hanada S."/>
            <person name="Fujita N."/>
        </authorList>
    </citation>
    <scope>NUCLEOTIDE SEQUENCE [LARGE SCALE GENOMIC DNA]</scope>
    <source>
        <strain evidence="3">DSM 14523 / JCM 11388 / NBRC 100420 / UNI-1</strain>
    </source>
</reference>
<dbReference type="STRING" id="926569.ANT_16500"/>
<evidence type="ECO:0000313" key="2">
    <source>
        <dbReference type="EMBL" id="BAJ63676.1"/>
    </source>
</evidence>